<dbReference type="Proteomes" id="UP000245207">
    <property type="component" value="Unassembled WGS sequence"/>
</dbReference>
<feature type="transmembrane region" description="Helical" evidence="1">
    <location>
        <begin position="362"/>
        <end position="385"/>
    </location>
</feature>
<feature type="transmembrane region" description="Helical" evidence="1">
    <location>
        <begin position="441"/>
        <end position="470"/>
    </location>
</feature>
<protein>
    <submittedName>
        <fullName evidence="2">Uncharacterized protein</fullName>
    </submittedName>
</protein>
<feature type="transmembrane region" description="Helical" evidence="1">
    <location>
        <begin position="490"/>
        <end position="513"/>
    </location>
</feature>
<feature type="transmembrane region" description="Helical" evidence="1">
    <location>
        <begin position="566"/>
        <end position="590"/>
    </location>
</feature>
<keyword evidence="3" id="KW-1185">Reference proteome</keyword>
<dbReference type="OrthoDB" id="1056237at2759"/>
<evidence type="ECO:0000313" key="3">
    <source>
        <dbReference type="Proteomes" id="UP000245207"/>
    </source>
</evidence>
<dbReference type="STRING" id="35608.A0A2U1PKI9"/>
<dbReference type="GO" id="GO:0016020">
    <property type="term" value="C:membrane"/>
    <property type="evidence" value="ECO:0007669"/>
    <property type="project" value="TreeGrafter"/>
</dbReference>
<feature type="transmembrane region" description="Helical" evidence="1">
    <location>
        <begin position="674"/>
        <end position="707"/>
    </location>
</feature>
<dbReference type="PANTHER" id="PTHR31414:SF19">
    <property type="entry name" value="TRANSMEMBRANE PROTEIN"/>
    <property type="match status" value="1"/>
</dbReference>
<evidence type="ECO:0000313" key="2">
    <source>
        <dbReference type="EMBL" id="PWA86271.1"/>
    </source>
</evidence>
<feature type="transmembrane region" description="Helical" evidence="1">
    <location>
        <begin position="520"/>
        <end position="546"/>
    </location>
</feature>
<reference evidence="2 3" key="1">
    <citation type="journal article" date="2018" name="Mol. Plant">
        <title>The genome of Artemisia annua provides insight into the evolution of Asteraceae family and artemisinin biosynthesis.</title>
        <authorList>
            <person name="Shen Q."/>
            <person name="Zhang L."/>
            <person name="Liao Z."/>
            <person name="Wang S."/>
            <person name="Yan T."/>
            <person name="Shi P."/>
            <person name="Liu M."/>
            <person name="Fu X."/>
            <person name="Pan Q."/>
            <person name="Wang Y."/>
            <person name="Lv Z."/>
            <person name="Lu X."/>
            <person name="Zhang F."/>
            <person name="Jiang W."/>
            <person name="Ma Y."/>
            <person name="Chen M."/>
            <person name="Hao X."/>
            <person name="Li L."/>
            <person name="Tang Y."/>
            <person name="Lv G."/>
            <person name="Zhou Y."/>
            <person name="Sun X."/>
            <person name="Brodelius P.E."/>
            <person name="Rose J.K.C."/>
            <person name="Tang K."/>
        </authorList>
    </citation>
    <scope>NUCLEOTIDE SEQUENCE [LARGE SCALE GENOMIC DNA]</scope>
    <source>
        <strain evidence="3">cv. Huhao1</strain>
        <tissue evidence="2">Leaf</tissue>
    </source>
</reference>
<evidence type="ECO:0000256" key="1">
    <source>
        <dbReference type="SAM" id="Phobius"/>
    </source>
</evidence>
<gene>
    <name evidence="2" type="ORF">CTI12_AA141690</name>
</gene>
<comment type="caution">
    <text evidence="2">The sequence shown here is derived from an EMBL/GenBank/DDBJ whole genome shotgun (WGS) entry which is preliminary data.</text>
</comment>
<name>A0A2U1PKI9_ARTAN</name>
<dbReference type="PANTHER" id="PTHR31414">
    <property type="entry name" value="TRANSMEMBRANE PROTEIN DDB_G0292058"/>
    <property type="match status" value="1"/>
</dbReference>
<keyword evidence="1" id="KW-0812">Transmembrane</keyword>
<dbReference type="EMBL" id="PKPP01001036">
    <property type="protein sequence ID" value="PWA86271.1"/>
    <property type="molecule type" value="Genomic_DNA"/>
</dbReference>
<accession>A0A2U1PKI9</accession>
<dbReference type="InterPro" id="IPR040283">
    <property type="entry name" value="DDB_G0292058-like"/>
</dbReference>
<keyword evidence="1" id="KW-1133">Transmembrane helix</keyword>
<feature type="transmembrane region" description="Helical" evidence="1">
    <location>
        <begin position="65"/>
        <end position="86"/>
    </location>
</feature>
<sequence length="972" mass="110215">MNSGTLHITYALTHTSLLQDISSIQDPWIVQRGLPSQFFHIFTNRETTGSIDGSESLFSSFPRLFWAYEVSLLSLCLLMGLLFLAYGANSSRRQKLQINTIQPIKSVLCRNWYVIFKFRCENFFCRFVKKKIKGPNKWITCLAFSYVLNVLVSSAADSQSDFVSIMGPKLSFLHLTVAAQGTRTHGRSHMTGIKWVVGKYMEWNRRKIDTRESRAKPETDTNAELHASTWVIDYPIIGLSKHTYYSFSNKCRIQLWQYGNFFLIHQQLINDEAWKNFAHGILGEDVKMVILQEAGVRNCKKHKILRNENGGRFLKILNVSPKPCLLDSPLVLSVHTKNIEYNTYRKTNHKAILTLITKKTKYAFLFSLFFIPFSFQCTVFTKTLYSMSNFKPFQLPLISILLFTSTLTQNSSVFASGFVNRHDPLRHLKSYKGGYDIQNKHYWASTAFTGVHGYAMAGIWIVFGVCFGSYVMVKRYKSGFDSFLDHPSSYYIACFAFIAMFTSIAIYIANLVFVTINLAVLVAGCGVHGYAMAGIWIVFGVCFGSYVMVKRYKSGFDPFLDHPTSYYIACFALIAMFTSIAIIFSSLILVANQSSLHKTKNLMDTVLGAANNMQQTIETVIQGLLKIQTLLHPYDIQTYDLLNQITNQMRKETVSIQSFVKEARHASTRAMKAVLIFPPVVLLLHWHPGFIILIVACWILTTVSWILTGFDFFFHTFAGDTCTAFEDFEQNQNTENNGIMSIMSSCSNSSTSEKFMAQIGYTVHKYIAESNSQITLLAHKMVQPTAQSDNSFVIERICDPFSGPPSYSYAPGNCQQNALQIHDLPSILPTLTCKKDTPTDICQTEGRFFPESPYGKTMAYIQSVDNLIATYPDLQSLAGCTPIKHAISDVALHQCKPFRASVRLLWLTKRRANIFLLAQSFPSDVNKVCKDSLEIQKPNLTVKSQDFNCLIEVHVHNIKFLKTSIQLYKDLS</sequence>
<keyword evidence="1" id="KW-0472">Membrane</keyword>
<dbReference type="AlphaFoldDB" id="A0A2U1PKI9"/>
<organism evidence="2 3">
    <name type="scientific">Artemisia annua</name>
    <name type="common">Sweet wormwood</name>
    <dbReference type="NCBI Taxonomy" id="35608"/>
    <lineage>
        <taxon>Eukaryota</taxon>
        <taxon>Viridiplantae</taxon>
        <taxon>Streptophyta</taxon>
        <taxon>Embryophyta</taxon>
        <taxon>Tracheophyta</taxon>
        <taxon>Spermatophyta</taxon>
        <taxon>Magnoliopsida</taxon>
        <taxon>eudicotyledons</taxon>
        <taxon>Gunneridae</taxon>
        <taxon>Pentapetalae</taxon>
        <taxon>asterids</taxon>
        <taxon>campanulids</taxon>
        <taxon>Asterales</taxon>
        <taxon>Asteraceae</taxon>
        <taxon>Asteroideae</taxon>
        <taxon>Anthemideae</taxon>
        <taxon>Artemisiinae</taxon>
        <taxon>Artemisia</taxon>
    </lineage>
</organism>
<feature type="transmembrane region" description="Helical" evidence="1">
    <location>
        <begin position="397"/>
        <end position="420"/>
    </location>
</feature>
<proteinExistence type="predicted"/>